<dbReference type="PIRSF" id="PIRSF001435">
    <property type="entry name" value="Nth"/>
    <property type="match status" value="1"/>
</dbReference>
<name>A0ABM8ERH1_9BACT</name>
<evidence type="ECO:0000259" key="5">
    <source>
        <dbReference type="SMART" id="SM00478"/>
    </source>
</evidence>
<dbReference type="SUPFAM" id="SSF48150">
    <property type="entry name" value="DNA-glycosylase"/>
    <property type="match status" value="1"/>
</dbReference>
<keyword evidence="1" id="KW-0004">4Fe-4S</keyword>
<evidence type="ECO:0000313" key="6">
    <source>
        <dbReference type="EMBL" id="BDV44848.1"/>
    </source>
</evidence>
<feature type="domain" description="HhH-GPD" evidence="5">
    <location>
        <begin position="44"/>
        <end position="203"/>
    </location>
</feature>
<keyword evidence="6" id="KW-0378">Hydrolase</keyword>
<accession>A0ABM8ERH1</accession>
<dbReference type="RefSeq" id="WP_282000935.1">
    <property type="nucleotide sequence ID" value="NZ_AP027151.1"/>
</dbReference>
<dbReference type="PANTHER" id="PTHR10359">
    <property type="entry name" value="A/G-SPECIFIC ADENINE GLYCOSYLASE/ENDONUCLEASE III"/>
    <property type="match status" value="1"/>
</dbReference>
<dbReference type="InterPro" id="IPR011257">
    <property type="entry name" value="DNA_glycosylase"/>
</dbReference>
<evidence type="ECO:0000256" key="3">
    <source>
        <dbReference type="ARBA" id="ARBA00023004"/>
    </source>
</evidence>
<keyword evidence="3" id="KW-0408">Iron</keyword>
<dbReference type="Gene3D" id="1.10.340.30">
    <property type="entry name" value="Hypothetical protein, domain 2"/>
    <property type="match status" value="1"/>
</dbReference>
<dbReference type="Gene3D" id="1.10.1670.10">
    <property type="entry name" value="Helix-hairpin-Helix base-excision DNA repair enzymes (C-terminal)"/>
    <property type="match status" value="1"/>
</dbReference>
<dbReference type="InterPro" id="IPR003265">
    <property type="entry name" value="HhH-GPD_domain"/>
</dbReference>
<keyword evidence="7" id="KW-1185">Reference proteome</keyword>
<evidence type="ECO:0000256" key="1">
    <source>
        <dbReference type="ARBA" id="ARBA00022485"/>
    </source>
</evidence>
<sequence>MSRESSEGPSRRLLQIYELLFQQYGPRYWWPAETPFEVCVGAILTQNTNWGNVEKAIANLKEARLLTPGALRAVPVRDLAEVIRPAGFFNVKSVRLKEFVAFLFARYEGDLARMFAGDWRELREALLGVRGIGRETCDSILLYAGGKPTFVVDAYTKRLLAALGLAVPTAGYEEVRALFMENLPNDPQLFNEYHALIVEHCKAHCRKKPRCSGCALHLLCIP</sequence>
<dbReference type="CDD" id="cd00056">
    <property type="entry name" value="ENDO3c"/>
    <property type="match status" value="1"/>
</dbReference>
<organism evidence="6 7">
    <name type="scientific">Geotalea uraniireducens</name>
    <dbReference type="NCBI Taxonomy" id="351604"/>
    <lineage>
        <taxon>Bacteria</taxon>
        <taxon>Pseudomonadati</taxon>
        <taxon>Thermodesulfobacteriota</taxon>
        <taxon>Desulfuromonadia</taxon>
        <taxon>Geobacterales</taxon>
        <taxon>Geobacteraceae</taxon>
        <taxon>Geotalea</taxon>
    </lineage>
</organism>
<reference evidence="6 7" key="1">
    <citation type="submission" date="2022-12" db="EMBL/GenBank/DDBJ databases">
        <title>Polyphasic characterization of Geotalea uranireducens NIT-SL11 newly isolated from a complex of sewage sludge and microbially reduced graphene oxide.</title>
        <authorList>
            <person name="Xie L."/>
            <person name="Yoshida N."/>
            <person name="Meng L."/>
        </authorList>
    </citation>
    <scope>NUCLEOTIDE SEQUENCE [LARGE SCALE GENOMIC DNA]</scope>
    <source>
        <strain evidence="6 7">NIT-SL11</strain>
    </source>
</reference>
<proteinExistence type="predicted"/>
<keyword evidence="6" id="KW-0540">Nuclease</keyword>
<dbReference type="InterPro" id="IPR023170">
    <property type="entry name" value="HhH_base_excis_C"/>
</dbReference>
<evidence type="ECO:0000256" key="2">
    <source>
        <dbReference type="ARBA" id="ARBA00022723"/>
    </source>
</evidence>
<dbReference type="Proteomes" id="UP001317705">
    <property type="component" value="Chromosome"/>
</dbReference>
<dbReference type="Pfam" id="PF00730">
    <property type="entry name" value="HhH-GPD"/>
    <property type="match status" value="1"/>
</dbReference>
<keyword evidence="2" id="KW-0479">Metal-binding</keyword>
<dbReference type="GO" id="GO:0004519">
    <property type="term" value="F:endonuclease activity"/>
    <property type="evidence" value="ECO:0007669"/>
    <property type="project" value="UniProtKB-KW"/>
</dbReference>
<evidence type="ECO:0000313" key="7">
    <source>
        <dbReference type="Proteomes" id="UP001317705"/>
    </source>
</evidence>
<keyword evidence="6" id="KW-0255">Endonuclease</keyword>
<protein>
    <submittedName>
        <fullName evidence="6">Endonuclease III</fullName>
    </submittedName>
</protein>
<dbReference type="PANTHER" id="PTHR10359:SF19">
    <property type="entry name" value="DNA REPAIR GLYCOSYLASE MJ1434-RELATED"/>
    <property type="match status" value="1"/>
</dbReference>
<gene>
    <name evidence="6" type="primary">nth_2</name>
    <name evidence="6" type="ORF">GURASL_37710</name>
</gene>
<keyword evidence="4" id="KW-0411">Iron-sulfur</keyword>
<dbReference type="SMART" id="SM00478">
    <property type="entry name" value="ENDO3c"/>
    <property type="match status" value="1"/>
</dbReference>
<dbReference type="EMBL" id="AP027151">
    <property type="protein sequence ID" value="BDV44848.1"/>
    <property type="molecule type" value="Genomic_DNA"/>
</dbReference>
<evidence type="ECO:0000256" key="4">
    <source>
        <dbReference type="ARBA" id="ARBA00023014"/>
    </source>
</evidence>